<dbReference type="InterPro" id="IPR015422">
    <property type="entry name" value="PyrdxlP-dep_Trfase_small"/>
</dbReference>
<dbReference type="Gene3D" id="3.90.1150.10">
    <property type="entry name" value="Aspartate Aminotransferase, domain 1"/>
    <property type="match status" value="1"/>
</dbReference>
<name>A0A8J2TTU7_9FLAO</name>
<proteinExistence type="inferred from homology"/>
<dbReference type="PANTHER" id="PTHR13693">
    <property type="entry name" value="CLASS II AMINOTRANSFERASE/8-AMINO-7-OXONONANOATE SYNTHASE"/>
    <property type="match status" value="1"/>
</dbReference>
<comment type="caution">
    <text evidence="8">The sequence shown here is derived from an EMBL/GenBank/DDBJ whole genome shotgun (WGS) entry which is preliminary data.</text>
</comment>
<evidence type="ECO:0000313" key="8">
    <source>
        <dbReference type="EMBL" id="GFZ82760.1"/>
    </source>
</evidence>
<gene>
    <name evidence="8" type="primary">bioF</name>
    <name evidence="8" type="ORF">GCM10011531_11730</name>
</gene>
<evidence type="ECO:0000313" key="9">
    <source>
        <dbReference type="Proteomes" id="UP000598120"/>
    </source>
</evidence>
<dbReference type="InterPro" id="IPR004839">
    <property type="entry name" value="Aminotransferase_I/II_large"/>
</dbReference>
<feature type="domain" description="Aminotransferase class I/classII large" evidence="7">
    <location>
        <begin position="27"/>
        <end position="364"/>
    </location>
</feature>
<evidence type="ECO:0000256" key="3">
    <source>
        <dbReference type="ARBA" id="ARBA00010008"/>
    </source>
</evidence>
<dbReference type="InterPro" id="IPR015421">
    <property type="entry name" value="PyrdxlP-dep_Trfase_major"/>
</dbReference>
<dbReference type="RefSeq" id="WP_188605375.1">
    <property type="nucleotide sequence ID" value="NZ_BMIC01000001.1"/>
</dbReference>
<dbReference type="InterPro" id="IPR050087">
    <property type="entry name" value="AON_synthase_class-II"/>
</dbReference>
<evidence type="ECO:0000259" key="7">
    <source>
        <dbReference type="Pfam" id="PF00155"/>
    </source>
</evidence>
<dbReference type="PANTHER" id="PTHR13693:SF77">
    <property type="entry name" value="8-AMINO-7-OXONONANOATE SYNTHASE"/>
    <property type="match status" value="1"/>
</dbReference>
<comment type="pathway">
    <text evidence="2">Lipid metabolism.</text>
</comment>
<dbReference type="Gene3D" id="3.40.640.10">
    <property type="entry name" value="Type I PLP-dependent aspartate aminotransferase-like (Major domain)"/>
    <property type="match status" value="1"/>
</dbReference>
<dbReference type="PROSITE" id="PS00599">
    <property type="entry name" value="AA_TRANSFER_CLASS_2"/>
    <property type="match status" value="1"/>
</dbReference>
<dbReference type="GO" id="GO:0009102">
    <property type="term" value="P:biotin biosynthetic process"/>
    <property type="evidence" value="ECO:0007669"/>
    <property type="project" value="TreeGrafter"/>
</dbReference>
<evidence type="ECO:0000256" key="5">
    <source>
        <dbReference type="ARBA" id="ARBA00022898"/>
    </source>
</evidence>
<dbReference type="EMBL" id="BMIC01000001">
    <property type="protein sequence ID" value="GFZ82760.1"/>
    <property type="molecule type" value="Genomic_DNA"/>
</dbReference>
<evidence type="ECO:0000256" key="4">
    <source>
        <dbReference type="ARBA" id="ARBA00022679"/>
    </source>
</evidence>
<reference evidence="8 9" key="1">
    <citation type="journal article" date="2014" name="Int. J. Syst. Evol. Microbiol.">
        <title>Complete genome sequence of Corynebacterium casei LMG S-19264T (=DSM 44701T), isolated from a smear-ripened cheese.</title>
        <authorList>
            <consortium name="US DOE Joint Genome Institute (JGI-PGF)"/>
            <person name="Walter F."/>
            <person name="Albersmeier A."/>
            <person name="Kalinowski J."/>
            <person name="Ruckert C."/>
        </authorList>
    </citation>
    <scope>NUCLEOTIDE SEQUENCE [LARGE SCALE GENOMIC DNA]</scope>
    <source>
        <strain evidence="8 9">CGMCC 1.15295</strain>
    </source>
</reference>
<accession>A0A8J2TTU7</accession>
<comment type="similarity">
    <text evidence="3">Belongs to the class-II pyridoxal-phosphate-dependent aminotransferase family. BioF subfamily.</text>
</comment>
<keyword evidence="9" id="KW-1185">Reference proteome</keyword>
<evidence type="ECO:0000256" key="2">
    <source>
        <dbReference type="ARBA" id="ARBA00005189"/>
    </source>
</evidence>
<dbReference type="Proteomes" id="UP000598120">
    <property type="component" value="Unassembled WGS sequence"/>
</dbReference>
<sequence>MIPKKLQDKIEQRKTQNTLRQLGTQHNLVDFSSNDYLGFSISRDIFDLTHHFLEENFIKQNGSRGSRLLTGNHQLYDDIEDFICSFHNTEAALIFNSGYDANLGFFSSVPQRGDIILYDEYIHASIRDGITMSNAKSYKFNHNDLSDIVAILNRVQNNEEVYIVTESVFSMDGDSPDLKAFAEFCSQNKYHFIVDEAHAVGVFGNKGVGLIQALGLETNIFARIITFGKAFGSHGAAILGSEDLKQYLINFSRPFIYTTALPPHSLMTLKSVYKELAHTHNIEKLHENIDFFKLQLKIHQLKSRFIESNSAIQCCIIRGNENVKSVSNMLNKKGFDVKPILSPTVPLGHERLRFCLHNYNSHKEISEVLQLLATFVK</sequence>
<organism evidence="8 9">
    <name type="scientific">Aquaticitalea lipolytica</name>
    <dbReference type="NCBI Taxonomy" id="1247562"/>
    <lineage>
        <taxon>Bacteria</taxon>
        <taxon>Pseudomonadati</taxon>
        <taxon>Bacteroidota</taxon>
        <taxon>Flavobacteriia</taxon>
        <taxon>Flavobacteriales</taxon>
        <taxon>Flavobacteriaceae</taxon>
        <taxon>Aquaticitalea</taxon>
    </lineage>
</organism>
<evidence type="ECO:0000256" key="1">
    <source>
        <dbReference type="ARBA" id="ARBA00001933"/>
    </source>
</evidence>
<keyword evidence="5 6" id="KW-0663">Pyridoxal phosphate</keyword>
<dbReference type="SUPFAM" id="SSF53383">
    <property type="entry name" value="PLP-dependent transferases"/>
    <property type="match status" value="1"/>
</dbReference>
<comment type="cofactor">
    <cofactor evidence="1 6">
        <name>pyridoxal 5'-phosphate</name>
        <dbReference type="ChEBI" id="CHEBI:597326"/>
    </cofactor>
</comment>
<keyword evidence="4" id="KW-0808">Transferase</keyword>
<dbReference type="Pfam" id="PF00155">
    <property type="entry name" value="Aminotran_1_2"/>
    <property type="match status" value="1"/>
</dbReference>
<dbReference type="AlphaFoldDB" id="A0A8J2TTU7"/>
<dbReference type="InterPro" id="IPR001917">
    <property type="entry name" value="Aminotrans_II_pyridoxalP_BS"/>
</dbReference>
<evidence type="ECO:0000256" key="6">
    <source>
        <dbReference type="RuleBase" id="RU003693"/>
    </source>
</evidence>
<dbReference type="InterPro" id="IPR015424">
    <property type="entry name" value="PyrdxlP-dep_Trfase"/>
</dbReference>
<dbReference type="GO" id="GO:0016740">
    <property type="term" value="F:transferase activity"/>
    <property type="evidence" value="ECO:0007669"/>
    <property type="project" value="UniProtKB-KW"/>
</dbReference>
<dbReference type="GO" id="GO:0030170">
    <property type="term" value="F:pyridoxal phosphate binding"/>
    <property type="evidence" value="ECO:0007669"/>
    <property type="project" value="InterPro"/>
</dbReference>
<protein>
    <submittedName>
        <fullName evidence="8">8-amino-7-oxononanoate synthase</fullName>
    </submittedName>
</protein>